<dbReference type="EMBL" id="JACJIA010000006">
    <property type="protein sequence ID" value="MBA8953410.1"/>
    <property type="molecule type" value="Genomic_DNA"/>
</dbReference>
<evidence type="ECO:0000313" key="4">
    <source>
        <dbReference type="EMBL" id="MBA8953410.1"/>
    </source>
</evidence>
<dbReference type="InterPro" id="IPR012223">
    <property type="entry name" value="TEII"/>
</dbReference>
<sequence length="248" mass="26585">MTATRSRWLLRRPGQDGTAPRLYCFPHSGGSAGEYLRWSARLPSAEVWGVQPPGRGGRLAEPAPTTMEALVETLTAEADFGSAPYAFFGHSLGALAAYETALALRAQGRPGPRALFLSAYGAPHLHRPGPPVHTLDGPGLIAAVEAEHGPLPAELRTDPELAGLVLGGLRADLSIVASYRPAPAPPLDCAVTVYGGSRDREDAVRLAAWEDYTTGPFTLRVFAGDHFYFRENPDDLLTHLDRALAERV</sequence>
<feature type="domain" description="Thioesterase TesA-like" evidence="3">
    <location>
        <begin position="23"/>
        <end position="244"/>
    </location>
</feature>
<proteinExistence type="inferred from homology"/>
<dbReference type="PANTHER" id="PTHR11487:SF0">
    <property type="entry name" value="S-ACYL FATTY ACID SYNTHASE THIOESTERASE, MEDIUM CHAIN"/>
    <property type="match status" value="1"/>
</dbReference>
<evidence type="ECO:0000256" key="2">
    <source>
        <dbReference type="ARBA" id="ARBA00022801"/>
    </source>
</evidence>
<evidence type="ECO:0000259" key="3">
    <source>
        <dbReference type="SMART" id="SM00824"/>
    </source>
</evidence>
<dbReference type="InterPro" id="IPR001031">
    <property type="entry name" value="Thioesterase"/>
</dbReference>
<name>A0A7W3QN98_ACTNM</name>
<keyword evidence="2" id="KW-0378">Hydrolase</keyword>
<keyword evidence="5" id="KW-1185">Reference proteome</keyword>
<comment type="caution">
    <text evidence="4">The sequence shown here is derived from an EMBL/GenBank/DDBJ whole genome shotgun (WGS) entry which is preliminary data.</text>
</comment>
<dbReference type="Pfam" id="PF00975">
    <property type="entry name" value="Thioesterase"/>
    <property type="match status" value="1"/>
</dbReference>
<comment type="similarity">
    <text evidence="1">Belongs to the thioesterase family.</text>
</comment>
<dbReference type="GO" id="GO:0016787">
    <property type="term" value="F:hydrolase activity"/>
    <property type="evidence" value="ECO:0007669"/>
    <property type="project" value="UniProtKB-KW"/>
</dbReference>
<reference evidence="4 5" key="1">
    <citation type="submission" date="2020-08" db="EMBL/GenBank/DDBJ databases">
        <title>Genomic Encyclopedia of Type Strains, Phase IV (KMG-IV): sequencing the most valuable type-strain genomes for metagenomic binning, comparative biology and taxonomic classification.</title>
        <authorList>
            <person name="Goeker M."/>
        </authorList>
    </citation>
    <scope>NUCLEOTIDE SEQUENCE [LARGE SCALE GENOMIC DNA]</scope>
    <source>
        <strain evidence="4 5">DSM 44197</strain>
    </source>
</reference>
<evidence type="ECO:0000313" key="5">
    <source>
        <dbReference type="Proteomes" id="UP000572680"/>
    </source>
</evidence>
<protein>
    <submittedName>
        <fullName evidence="4">Surfactin synthase thioesterase subunit</fullName>
    </submittedName>
</protein>
<organism evidence="4 5">
    <name type="scientific">Actinomadura namibiensis</name>
    <dbReference type="NCBI Taxonomy" id="182080"/>
    <lineage>
        <taxon>Bacteria</taxon>
        <taxon>Bacillati</taxon>
        <taxon>Actinomycetota</taxon>
        <taxon>Actinomycetes</taxon>
        <taxon>Streptosporangiales</taxon>
        <taxon>Thermomonosporaceae</taxon>
        <taxon>Actinomadura</taxon>
    </lineage>
</organism>
<dbReference type="SMART" id="SM00824">
    <property type="entry name" value="PKS_TE"/>
    <property type="match status" value="1"/>
</dbReference>
<dbReference type="AlphaFoldDB" id="A0A7W3QN98"/>
<dbReference type="SUPFAM" id="SSF53474">
    <property type="entry name" value="alpha/beta-Hydrolases"/>
    <property type="match status" value="1"/>
</dbReference>
<gene>
    <name evidence="4" type="ORF">HNR61_005060</name>
</gene>
<dbReference type="InterPro" id="IPR029058">
    <property type="entry name" value="AB_hydrolase_fold"/>
</dbReference>
<dbReference type="PANTHER" id="PTHR11487">
    <property type="entry name" value="THIOESTERASE"/>
    <property type="match status" value="1"/>
</dbReference>
<dbReference type="Proteomes" id="UP000572680">
    <property type="component" value="Unassembled WGS sequence"/>
</dbReference>
<accession>A0A7W3QN98</accession>
<evidence type="ECO:0000256" key="1">
    <source>
        <dbReference type="ARBA" id="ARBA00007169"/>
    </source>
</evidence>
<dbReference type="RefSeq" id="WP_182845564.1">
    <property type="nucleotide sequence ID" value="NZ_BAAALP010000001.1"/>
</dbReference>
<dbReference type="InterPro" id="IPR020802">
    <property type="entry name" value="TesA-like"/>
</dbReference>
<dbReference type="GO" id="GO:0008610">
    <property type="term" value="P:lipid biosynthetic process"/>
    <property type="evidence" value="ECO:0007669"/>
    <property type="project" value="TreeGrafter"/>
</dbReference>
<dbReference type="Gene3D" id="3.40.50.1820">
    <property type="entry name" value="alpha/beta hydrolase"/>
    <property type="match status" value="1"/>
</dbReference>